<gene>
    <name evidence="1" type="ORF">KTC_04510</name>
</gene>
<name>A0A455SDX2_9CHLR</name>
<sequence>MWIGTILLALVVIIGPFVFLANRREDPAPPGADAARQALTPRFPERYARVGSRNRMQGVKLDSGL</sequence>
<dbReference type="AlphaFoldDB" id="A0A455SDX2"/>
<dbReference type="EMBL" id="AP019376">
    <property type="protein sequence ID" value="BBH85700.1"/>
    <property type="molecule type" value="Genomic_DNA"/>
</dbReference>
<organism evidence="1">
    <name type="scientific">Thermosporothrix sp. COM3</name>
    <dbReference type="NCBI Taxonomy" id="2490863"/>
    <lineage>
        <taxon>Bacteria</taxon>
        <taxon>Bacillati</taxon>
        <taxon>Chloroflexota</taxon>
        <taxon>Ktedonobacteria</taxon>
        <taxon>Ktedonobacterales</taxon>
        <taxon>Thermosporotrichaceae</taxon>
        <taxon>Thermosporothrix</taxon>
    </lineage>
</organism>
<accession>A0A455SDX2</accession>
<protein>
    <submittedName>
        <fullName evidence="1">Uncharacterized protein</fullName>
    </submittedName>
</protein>
<proteinExistence type="predicted"/>
<evidence type="ECO:0000313" key="1">
    <source>
        <dbReference type="EMBL" id="BBH85700.1"/>
    </source>
</evidence>
<reference evidence="1" key="1">
    <citation type="submission" date="2018-12" db="EMBL/GenBank/DDBJ databases">
        <title>Novel natural products biosynthetic potential of the class Ktedonobacteria.</title>
        <authorList>
            <person name="Zheng Y."/>
            <person name="Saitou A."/>
            <person name="Wang C.M."/>
            <person name="Toyoda A."/>
            <person name="Minakuchi Y."/>
            <person name="Sekiguchi Y."/>
            <person name="Ueda K."/>
            <person name="Takano H."/>
            <person name="Sakai Y."/>
            <person name="Yokota A."/>
            <person name="Yabe S."/>
        </authorList>
    </citation>
    <scope>NUCLEOTIDE SEQUENCE</scope>
    <source>
        <strain evidence="1">COM3</strain>
    </source>
</reference>